<dbReference type="InterPro" id="IPR015915">
    <property type="entry name" value="Kelch-typ_b-propeller"/>
</dbReference>
<evidence type="ECO:0000313" key="2">
    <source>
        <dbReference type="Proteomes" id="UP001162131"/>
    </source>
</evidence>
<dbReference type="AlphaFoldDB" id="A0AAU9KD10"/>
<accession>A0AAU9KD10</accession>
<proteinExistence type="predicted"/>
<name>A0AAU9KD10_9CILI</name>
<reference evidence="1" key="1">
    <citation type="submission" date="2021-09" db="EMBL/GenBank/DDBJ databases">
        <authorList>
            <consortium name="AG Swart"/>
            <person name="Singh M."/>
            <person name="Singh A."/>
            <person name="Seah K."/>
            <person name="Emmerich C."/>
        </authorList>
    </citation>
    <scope>NUCLEOTIDE SEQUENCE</scope>
    <source>
        <strain evidence="1">ATCC30299</strain>
    </source>
</reference>
<evidence type="ECO:0000313" key="1">
    <source>
        <dbReference type="EMBL" id="CAG9335583.1"/>
    </source>
</evidence>
<protein>
    <submittedName>
        <fullName evidence="1">Uncharacterized protein</fullName>
    </submittedName>
</protein>
<dbReference type="SUPFAM" id="SSF50965">
    <property type="entry name" value="Galactose oxidase, central domain"/>
    <property type="match status" value="1"/>
</dbReference>
<dbReference type="InterPro" id="IPR011043">
    <property type="entry name" value="Gal_Oxase/kelch_b-propeller"/>
</dbReference>
<dbReference type="Gene3D" id="2.120.10.80">
    <property type="entry name" value="Kelch-type beta propeller"/>
    <property type="match status" value="1"/>
</dbReference>
<keyword evidence="2" id="KW-1185">Reference proteome</keyword>
<sequence>MRCWKSDCYEKIEVYCPHEKSCILSCSLHIGAHIITKSEDGHHPEAIYSDSACEGKSPFISHLVAAIMASYKAKTELMKEFKAKLSTLVNLYIREFKQISCAQSEFIGMLNQLIPSSQIRSLSFDEFPKITGKSSFMFNNKIKPIDKSNEIELEAFEYSESTDQNDLSIKAPNPKEKINKSLPPEIVIFDHNTDKFLKINLKSLEATTKSFNLKSVSLKGLIICEIQDNKYFCHHSNKLGSRTFIIDFDDHIKFIESGNYCSATYAYFYKYSVYLFGGKNSNNEPMSLAIRFHTVNEKWQKISPIPKPASFISCVSSQYKLLFSGFEHSKLYSYSIRRGNYNELLELKPNSPKILCKSSTTIFVSDSDYIWKSEVNSNSATWQKIGRSPMLPHWSLSNYTYYAMSIYFVDEEFNMYQFNLKEMSMSKLDFSII</sequence>
<dbReference type="Proteomes" id="UP001162131">
    <property type="component" value="Unassembled WGS sequence"/>
</dbReference>
<dbReference type="EMBL" id="CAJZBQ010000062">
    <property type="protein sequence ID" value="CAG9335583.1"/>
    <property type="molecule type" value="Genomic_DNA"/>
</dbReference>
<organism evidence="1 2">
    <name type="scientific">Blepharisma stoltei</name>
    <dbReference type="NCBI Taxonomy" id="1481888"/>
    <lineage>
        <taxon>Eukaryota</taxon>
        <taxon>Sar</taxon>
        <taxon>Alveolata</taxon>
        <taxon>Ciliophora</taxon>
        <taxon>Postciliodesmatophora</taxon>
        <taxon>Heterotrichea</taxon>
        <taxon>Heterotrichida</taxon>
        <taxon>Blepharismidae</taxon>
        <taxon>Blepharisma</taxon>
    </lineage>
</organism>
<comment type="caution">
    <text evidence="1">The sequence shown here is derived from an EMBL/GenBank/DDBJ whole genome shotgun (WGS) entry which is preliminary data.</text>
</comment>
<gene>
    <name evidence="1" type="ORF">BSTOLATCC_MIC64049</name>
</gene>